<dbReference type="AlphaFoldDB" id="A0A5B7KGA2"/>
<proteinExistence type="predicted"/>
<name>A0A5B7KGA2_PORTR</name>
<protein>
    <submittedName>
        <fullName evidence="1">Uncharacterized protein</fullName>
    </submittedName>
</protein>
<dbReference type="EMBL" id="VSRR010147723">
    <property type="protein sequence ID" value="MPD05767.1"/>
    <property type="molecule type" value="Genomic_DNA"/>
</dbReference>
<dbReference type="Proteomes" id="UP000324222">
    <property type="component" value="Unassembled WGS sequence"/>
</dbReference>
<accession>A0A5B7KGA2</accession>
<sequence length="124" mass="13745">MSFGGDMGPNIGTTINKIVCATNGRKLNSTSHTLFKKAQQYSDCMDAAERAYTDNVMPNDAEGARQLLSLLHDHKRAVLEASMHTLQEAQTLLGRLRNMTTEGATLDSRPLQIRTNIDFGEYRS</sequence>
<evidence type="ECO:0000313" key="2">
    <source>
        <dbReference type="Proteomes" id="UP000324222"/>
    </source>
</evidence>
<gene>
    <name evidence="1" type="ORF">E2C01_101531</name>
</gene>
<dbReference type="OrthoDB" id="6351407at2759"/>
<comment type="caution">
    <text evidence="1">The sequence shown here is derived from an EMBL/GenBank/DDBJ whole genome shotgun (WGS) entry which is preliminary data.</text>
</comment>
<evidence type="ECO:0000313" key="1">
    <source>
        <dbReference type="EMBL" id="MPD05767.1"/>
    </source>
</evidence>
<organism evidence="1 2">
    <name type="scientific">Portunus trituberculatus</name>
    <name type="common">Swimming crab</name>
    <name type="synonym">Neptunus trituberculatus</name>
    <dbReference type="NCBI Taxonomy" id="210409"/>
    <lineage>
        <taxon>Eukaryota</taxon>
        <taxon>Metazoa</taxon>
        <taxon>Ecdysozoa</taxon>
        <taxon>Arthropoda</taxon>
        <taxon>Crustacea</taxon>
        <taxon>Multicrustacea</taxon>
        <taxon>Malacostraca</taxon>
        <taxon>Eumalacostraca</taxon>
        <taxon>Eucarida</taxon>
        <taxon>Decapoda</taxon>
        <taxon>Pleocyemata</taxon>
        <taxon>Brachyura</taxon>
        <taxon>Eubrachyura</taxon>
        <taxon>Portunoidea</taxon>
        <taxon>Portunidae</taxon>
        <taxon>Portuninae</taxon>
        <taxon>Portunus</taxon>
    </lineage>
</organism>
<keyword evidence="2" id="KW-1185">Reference proteome</keyword>
<reference evidence="1 2" key="1">
    <citation type="submission" date="2019-05" db="EMBL/GenBank/DDBJ databases">
        <title>Another draft genome of Portunus trituberculatus and its Hox gene families provides insights of decapod evolution.</title>
        <authorList>
            <person name="Jeong J.-H."/>
            <person name="Song I."/>
            <person name="Kim S."/>
            <person name="Choi T."/>
            <person name="Kim D."/>
            <person name="Ryu S."/>
            <person name="Kim W."/>
        </authorList>
    </citation>
    <scope>NUCLEOTIDE SEQUENCE [LARGE SCALE GENOMIC DNA]</scope>
    <source>
        <tissue evidence="1">Muscle</tissue>
    </source>
</reference>